<feature type="transmembrane region" description="Helical" evidence="2">
    <location>
        <begin position="237"/>
        <end position="262"/>
    </location>
</feature>
<feature type="transmembrane region" description="Helical" evidence="2">
    <location>
        <begin position="283"/>
        <end position="304"/>
    </location>
</feature>
<evidence type="ECO:0000313" key="3">
    <source>
        <dbReference type="EMBL" id="REF30277.1"/>
    </source>
</evidence>
<feature type="transmembrane region" description="Helical" evidence="2">
    <location>
        <begin position="122"/>
        <end position="142"/>
    </location>
</feature>
<accession>A0A3D9ULW2</accession>
<keyword evidence="2" id="KW-0472">Membrane</keyword>
<feature type="transmembrane region" description="Helical" evidence="2">
    <location>
        <begin position="176"/>
        <end position="198"/>
    </location>
</feature>
<reference evidence="3 4" key="1">
    <citation type="submission" date="2018-08" db="EMBL/GenBank/DDBJ databases">
        <title>Sequencing the genomes of 1000 actinobacteria strains.</title>
        <authorList>
            <person name="Klenk H.-P."/>
        </authorList>
    </citation>
    <scope>NUCLEOTIDE SEQUENCE [LARGE SCALE GENOMIC DNA]</scope>
    <source>
        <strain evidence="3 4">DSM 22967</strain>
    </source>
</reference>
<evidence type="ECO:0000256" key="2">
    <source>
        <dbReference type="SAM" id="Phobius"/>
    </source>
</evidence>
<feature type="transmembrane region" description="Helical" evidence="2">
    <location>
        <begin position="149"/>
        <end position="170"/>
    </location>
</feature>
<dbReference type="InterPro" id="IPR010539">
    <property type="entry name" value="BaxI_1-like"/>
</dbReference>
<name>A0A3D9ULW2_9MICO</name>
<gene>
    <name evidence="3" type="ORF">DFJ65_1278</name>
</gene>
<keyword evidence="2" id="KW-1133">Transmembrane helix</keyword>
<feature type="region of interest" description="Disordered" evidence="1">
    <location>
        <begin position="21"/>
        <end position="62"/>
    </location>
</feature>
<sequence length="308" mass="33154">MATNPVFDRFEKDLQRGEYAGFGNRQQPQYGQYGQGQPYQPPQTNQQAYGAGQQGQWGQAGPYQGQQVPGFADPNYGAPMAPQDTGRRMSLDDVVAKTLGLFAVLLISAAAGWAIAANNQSAGLAIWMGGMIAGIVLGFVISFKKTISVPLIVAYSVIEGAFLGAISQFFNTQFNGIVAQAVLATLCVFAGMFAGWKFGLIKVTDRSRKIFGFAALGYFLFAMANLVLQMTGVLGDFGFFSMGTFGMILCLFAVALASYSLAIAFDTIQYAANVGVPEKTSWLLAHGLIVSVAWLYLELLRMFAISRD</sequence>
<dbReference type="Pfam" id="PF12811">
    <property type="entry name" value="BaxI_1"/>
    <property type="match status" value="1"/>
</dbReference>
<dbReference type="OrthoDB" id="116480at2"/>
<dbReference type="EMBL" id="QTUA01000001">
    <property type="protein sequence ID" value="REF30277.1"/>
    <property type="molecule type" value="Genomic_DNA"/>
</dbReference>
<dbReference type="PIRSF" id="PIRSF009160">
    <property type="entry name" value="UCP009160"/>
    <property type="match status" value="1"/>
</dbReference>
<organism evidence="3 4">
    <name type="scientific">Calidifontibacter indicus</name>
    <dbReference type="NCBI Taxonomy" id="419650"/>
    <lineage>
        <taxon>Bacteria</taxon>
        <taxon>Bacillati</taxon>
        <taxon>Actinomycetota</taxon>
        <taxon>Actinomycetes</taxon>
        <taxon>Micrococcales</taxon>
        <taxon>Dermacoccaceae</taxon>
        <taxon>Calidifontibacter</taxon>
    </lineage>
</organism>
<comment type="caution">
    <text evidence="3">The sequence shown here is derived from an EMBL/GenBank/DDBJ whole genome shotgun (WGS) entry which is preliminary data.</text>
</comment>
<dbReference type="PANTHER" id="PTHR41282">
    <property type="entry name" value="CONSERVED TRANSMEMBRANE PROTEIN-RELATED"/>
    <property type="match status" value="1"/>
</dbReference>
<evidence type="ECO:0000256" key="1">
    <source>
        <dbReference type="SAM" id="MobiDB-lite"/>
    </source>
</evidence>
<feature type="transmembrane region" description="Helical" evidence="2">
    <location>
        <begin position="94"/>
        <end position="116"/>
    </location>
</feature>
<protein>
    <submittedName>
        <fullName evidence="3">Putative YccA/Bax inhibitor family protein</fullName>
    </submittedName>
</protein>
<proteinExistence type="predicted"/>
<feature type="transmembrane region" description="Helical" evidence="2">
    <location>
        <begin position="210"/>
        <end position="231"/>
    </location>
</feature>
<feature type="compositionally biased region" description="Low complexity" evidence="1">
    <location>
        <begin position="26"/>
        <end position="62"/>
    </location>
</feature>
<dbReference type="PANTHER" id="PTHR41282:SF1">
    <property type="entry name" value="CONSERVED TRANSMEMBRANE PROTEIN-RELATED"/>
    <property type="match status" value="1"/>
</dbReference>
<dbReference type="AlphaFoldDB" id="A0A3D9ULW2"/>
<keyword evidence="2" id="KW-0812">Transmembrane</keyword>
<keyword evidence="4" id="KW-1185">Reference proteome</keyword>
<dbReference type="RefSeq" id="WP_115922291.1">
    <property type="nucleotide sequence ID" value="NZ_QTUA01000001.1"/>
</dbReference>
<evidence type="ECO:0000313" key="4">
    <source>
        <dbReference type="Proteomes" id="UP000256253"/>
    </source>
</evidence>
<dbReference type="Proteomes" id="UP000256253">
    <property type="component" value="Unassembled WGS sequence"/>
</dbReference>